<dbReference type="EMBL" id="FRAR01000007">
    <property type="protein sequence ID" value="SHK13847.1"/>
    <property type="molecule type" value="Genomic_DNA"/>
</dbReference>
<keyword evidence="1" id="KW-0812">Transmembrane</keyword>
<evidence type="ECO:0000313" key="4">
    <source>
        <dbReference type="Proteomes" id="UP000183997"/>
    </source>
</evidence>
<keyword evidence="2" id="KW-0732">Signal</keyword>
<organism evidence="3 4">
    <name type="scientific">Desulforamulus aeronauticus DSM 10349</name>
    <dbReference type="NCBI Taxonomy" id="1121421"/>
    <lineage>
        <taxon>Bacteria</taxon>
        <taxon>Bacillati</taxon>
        <taxon>Bacillota</taxon>
        <taxon>Clostridia</taxon>
        <taxon>Eubacteriales</taxon>
        <taxon>Peptococcaceae</taxon>
        <taxon>Desulforamulus</taxon>
    </lineage>
</organism>
<feature type="transmembrane region" description="Helical" evidence="1">
    <location>
        <begin position="235"/>
        <end position="259"/>
    </location>
</feature>
<feature type="transmembrane region" description="Helical" evidence="1">
    <location>
        <begin position="207"/>
        <end position="229"/>
    </location>
</feature>
<proteinExistence type="predicted"/>
<dbReference type="Proteomes" id="UP000183997">
    <property type="component" value="Unassembled WGS sequence"/>
</dbReference>
<reference evidence="4" key="1">
    <citation type="submission" date="2016-11" db="EMBL/GenBank/DDBJ databases">
        <authorList>
            <person name="Varghese N."/>
            <person name="Submissions S."/>
        </authorList>
    </citation>
    <scope>NUCLEOTIDE SEQUENCE [LARGE SCALE GENOMIC DNA]</scope>
    <source>
        <strain evidence="4">DSM 10349</strain>
    </source>
</reference>
<gene>
    <name evidence="3" type="ORF">SAMN02745123_00840</name>
</gene>
<keyword evidence="1" id="KW-0472">Membrane</keyword>
<sequence>MKKKVLSMVCLAMLFMLLPITAYADVGPKPSIIIDFKGLEKENYYVTLLSKNPSTGPYTALSKNPNQQKYTPSDDEYEIWKKFVSYEDVDEYYFLQFFSNCSKTSQFVWGYYPPSSFKILLYFPETDSFMVSSEIYERYAFDSYYTACITAGEIQGSTYNYNGTIKVEKSYDYTWEIISLLARIIATVAIEIAIALLFGFRAKKQIFIILTANIITQSVLNILLAIINYSQGSMMFVFSYVLLEFLVFAIEAAIYYIYLNKYSNKKITQKWIAPLYALLANIASFGIGLFIARIIPGIF</sequence>
<evidence type="ECO:0000256" key="2">
    <source>
        <dbReference type="SAM" id="SignalP"/>
    </source>
</evidence>
<dbReference type="AlphaFoldDB" id="A0A1M6Q155"/>
<dbReference type="STRING" id="1121421.SAMN02745123_00840"/>
<name>A0A1M6Q155_9FIRM</name>
<feature type="signal peptide" evidence="2">
    <location>
        <begin position="1"/>
        <end position="24"/>
    </location>
</feature>
<accession>A0A1M6Q155</accession>
<protein>
    <submittedName>
        <fullName evidence="3">Uncharacterized protein</fullName>
    </submittedName>
</protein>
<keyword evidence="1" id="KW-1133">Transmembrane helix</keyword>
<feature type="chain" id="PRO_5012545273" evidence="2">
    <location>
        <begin position="25"/>
        <end position="299"/>
    </location>
</feature>
<feature type="transmembrane region" description="Helical" evidence="1">
    <location>
        <begin position="271"/>
        <end position="295"/>
    </location>
</feature>
<feature type="transmembrane region" description="Helical" evidence="1">
    <location>
        <begin position="180"/>
        <end position="200"/>
    </location>
</feature>
<keyword evidence="4" id="KW-1185">Reference proteome</keyword>
<evidence type="ECO:0000256" key="1">
    <source>
        <dbReference type="SAM" id="Phobius"/>
    </source>
</evidence>
<dbReference type="RefSeq" id="WP_238456710.1">
    <property type="nucleotide sequence ID" value="NZ_FRAR01000007.1"/>
</dbReference>
<evidence type="ECO:0000313" key="3">
    <source>
        <dbReference type="EMBL" id="SHK13847.1"/>
    </source>
</evidence>